<dbReference type="Proteomes" id="UP000741013">
    <property type="component" value="Unassembled WGS sequence"/>
</dbReference>
<dbReference type="RefSeq" id="WP_209665017.1">
    <property type="nucleotide sequence ID" value="NZ_JAGGMS010000001.1"/>
</dbReference>
<dbReference type="EMBL" id="JAGGMS010000001">
    <property type="protein sequence ID" value="MBP2181619.1"/>
    <property type="molecule type" value="Genomic_DNA"/>
</dbReference>
<keyword evidence="3" id="KW-0121">Carboxypeptidase</keyword>
<keyword evidence="3" id="KW-0378">Hydrolase</keyword>
<evidence type="ECO:0000259" key="2">
    <source>
        <dbReference type="Pfam" id="PF00144"/>
    </source>
</evidence>
<proteinExistence type="predicted"/>
<sequence>MTKNVAPRRWVCLLAAVTATAALAAPASAQPQHAGTQEVLDRYRAKAGPGAAIFAGDRAASWNLSSGTANIGSPNLPIRPADHFRAASQTKTFTAAVVLQLVDEGLVELDAPIDRYLPGVVTGNGYDGTKITVRHILQQTSGIASPPITAYVKPTNPDGTFTLRDLVRIGLGTPPLFEPGTSWAYSNVNYHVAGLLIEQLTGKPAAEAITSRIIEPLGLAETRFPAPGDKSLETPYVPGYTGGRVGPFFFWTETTFGIPVVLEIDIASLASTAGAVLSTMEDLSKFYRGLFDGQVVSAGSLAEMRRTVAIPGGLPGYGYGLALVQQPLSCGGNAWGHPGDLATGHSSLTAVTDGGHHASMVTNTMSSATNPLREDLIDAALCETG</sequence>
<feature type="signal peptide" evidence="1">
    <location>
        <begin position="1"/>
        <end position="24"/>
    </location>
</feature>
<dbReference type="InterPro" id="IPR012338">
    <property type="entry name" value="Beta-lactam/transpept-like"/>
</dbReference>
<dbReference type="SUPFAM" id="SSF56601">
    <property type="entry name" value="beta-lactamase/transpeptidase-like"/>
    <property type="match status" value="1"/>
</dbReference>
<comment type="caution">
    <text evidence="3">The sequence shown here is derived from an EMBL/GenBank/DDBJ whole genome shotgun (WGS) entry which is preliminary data.</text>
</comment>
<dbReference type="InterPro" id="IPR001466">
    <property type="entry name" value="Beta-lactam-related"/>
</dbReference>
<evidence type="ECO:0000313" key="3">
    <source>
        <dbReference type="EMBL" id="MBP2181619.1"/>
    </source>
</evidence>
<dbReference type="InterPro" id="IPR050491">
    <property type="entry name" value="AmpC-like"/>
</dbReference>
<dbReference type="Gene3D" id="3.40.710.10">
    <property type="entry name" value="DD-peptidase/beta-lactamase superfamily"/>
    <property type="match status" value="1"/>
</dbReference>
<dbReference type="Pfam" id="PF00144">
    <property type="entry name" value="Beta-lactamase"/>
    <property type="match status" value="1"/>
</dbReference>
<feature type="chain" id="PRO_5045050745" evidence="1">
    <location>
        <begin position="25"/>
        <end position="385"/>
    </location>
</feature>
<evidence type="ECO:0000313" key="4">
    <source>
        <dbReference type="Proteomes" id="UP000741013"/>
    </source>
</evidence>
<reference evidence="3 4" key="1">
    <citation type="submission" date="2021-03" db="EMBL/GenBank/DDBJ databases">
        <title>Sequencing the genomes of 1000 actinobacteria strains.</title>
        <authorList>
            <person name="Klenk H.-P."/>
        </authorList>
    </citation>
    <scope>NUCLEOTIDE SEQUENCE [LARGE SCALE GENOMIC DNA]</scope>
    <source>
        <strain evidence="3 4">DSM 45510</strain>
    </source>
</reference>
<organism evidence="3 4">
    <name type="scientific">Amycolatopsis magusensis</name>
    <dbReference type="NCBI Taxonomy" id="882444"/>
    <lineage>
        <taxon>Bacteria</taxon>
        <taxon>Bacillati</taxon>
        <taxon>Actinomycetota</taxon>
        <taxon>Actinomycetes</taxon>
        <taxon>Pseudonocardiales</taxon>
        <taxon>Pseudonocardiaceae</taxon>
        <taxon>Amycolatopsis</taxon>
    </lineage>
</organism>
<dbReference type="GO" id="GO:0009002">
    <property type="term" value="F:serine-type D-Ala-D-Ala carboxypeptidase activity"/>
    <property type="evidence" value="ECO:0007669"/>
    <property type="project" value="UniProtKB-EC"/>
</dbReference>
<evidence type="ECO:0000256" key="1">
    <source>
        <dbReference type="SAM" id="SignalP"/>
    </source>
</evidence>
<accession>A0ABS4PQC3</accession>
<keyword evidence="4" id="KW-1185">Reference proteome</keyword>
<keyword evidence="1" id="KW-0732">Signal</keyword>
<name>A0ABS4PQC3_9PSEU</name>
<dbReference type="PANTHER" id="PTHR46825">
    <property type="entry name" value="D-ALANYL-D-ALANINE-CARBOXYPEPTIDASE/ENDOPEPTIDASE AMPH"/>
    <property type="match status" value="1"/>
</dbReference>
<keyword evidence="3" id="KW-0645">Protease</keyword>
<feature type="domain" description="Beta-lactamase-related" evidence="2">
    <location>
        <begin position="44"/>
        <end position="377"/>
    </location>
</feature>
<dbReference type="EC" id="3.4.16.4" evidence="3"/>
<dbReference type="PANTHER" id="PTHR46825:SF7">
    <property type="entry name" value="D-ALANYL-D-ALANINE CARBOXYPEPTIDASE"/>
    <property type="match status" value="1"/>
</dbReference>
<gene>
    <name evidence="3" type="ORF">JOM49_003145</name>
</gene>
<protein>
    <submittedName>
        <fullName evidence="3">D-alanyl-D-alanine carboxypeptidase</fullName>
        <ecNumber evidence="3">3.4.16.4</ecNumber>
    </submittedName>
</protein>